<reference evidence="2" key="1">
    <citation type="submission" date="2020-10" db="EMBL/GenBank/DDBJ databases">
        <authorList>
            <person name="Gilroy R."/>
        </authorList>
    </citation>
    <scope>NUCLEOTIDE SEQUENCE</scope>
    <source>
        <strain evidence="2">F1-3629</strain>
    </source>
</reference>
<accession>A0A940IGV0</accession>
<dbReference type="AlphaFoldDB" id="A0A940IGV0"/>
<evidence type="ECO:0000313" key="2">
    <source>
        <dbReference type="EMBL" id="MBO8454327.1"/>
    </source>
</evidence>
<dbReference type="InterPro" id="IPR003772">
    <property type="entry name" value="YceD"/>
</dbReference>
<gene>
    <name evidence="2" type="ORF">IAC07_06370</name>
</gene>
<proteinExistence type="predicted"/>
<feature type="compositionally biased region" description="Acidic residues" evidence="1">
    <location>
        <begin position="94"/>
        <end position="105"/>
    </location>
</feature>
<organism evidence="2 3">
    <name type="scientific">Candidatus Cryptobacteroides gallistercoris</name>
    <dbReference type="NCBI Taxonomy" id="2840765"/>
    <lineage>
        <taxon>Bacteria</taxon>
        <taxon>Pseudomonadati</taxon>
        <taxon>Bacteroidota</taxon>
        <taxon>Bacteroidia</taxon>
        <taxon>Bacteroidales</taxon>
        <taxon>Candidatus Cryptobacteroides</taxon>
    </lineage>
</organism>
<evidence type="ECO:0000256" key="1">
    <source>
        <dbReference type="SAM" id="MobiDB-lite"/>
    </source>
</evidence>
<dbReference type="Pfam" id="PF02620">
    <property type="entry name" value="YceD"/>
    <property type="match status" value="1"/>
</dbReference>
<dbReference type="EMBL" id="JADIMJ010000095">
    <property type="protein sequence ID" value="MBO8454327.1"/>
    <property type="molecule type" value="Genomic_DNA"/>
</dbReference>
<sequence>MIPLNGLASGRKHFRWSVGKKFFEEFGNADILDASLYISADAEKSGREVIVDGKVSGTVTVLCDRCMDDLVLPVDTEVRLEVRYEGHGDRPESAADDAGQEDDGEGLLPGRETVVLAPAEKELDMRQIIYDYVCLSLPMQRFHEEGGCNPSAIEILSAGIGVKGTWENGRQDGGNMNPFSALQDIFREKNDNNN</sequence>
<reference evidence="2" key="2">
    <citation type="journal article" date="2021" name="PeerJ">
        <title>Extensive microbial diversity within the chicken gut microbiome revealed by metagenomics and culture.</title>
        <authorList>
            <person name="Gilroy R."/>
            <person name="Ravi A."/>
            <person name="Getino M."/>
            <person name="Pursley I."/>
            <person name="Horton D.L."/>
            <person name="Alikhan N.F."/>
            <person name="Baker D."/>
            <person name="Gharbi K."/>
            <person name="Hall N."/>
            <person name="Watson M."/>
            <person name="Adriaenssens E.M."/>
            <person name="Foster-Nyarko E."/>
            <person name="Jarju S."/>
            <person name="Secka A."/>
            <person name="Antonio M."/>
            <person name="Oren A."/>
            <person name="Chaudhuri R.R."/>
            <person name="La Ragione R."/>
            <person name="Hildebrand F."/>
            <person name="Pallen M.J."/>
        </authorList>
    </citation>
    <scope>NUCLEOTIDE SEQUENCE</scope>
    <source>
        <strain evidence="2">F1-3629</strain>
    </source>
</reference>
<feature type="region of interest" description="Disordered" evidence="1">
    <location>
        <begin position="84"/>
        <end position="108"/>
    </location>
</feature>
<feature type="compositionally biased region" description="Basic and acidic residues" evidence="1">
    <location>
        <begin position="84"/>
        <end position="93"/>
    </location>
</feature>
<dbReference type="Proteomes" id="UP000771749">
    <property type="component" value="Unassembled WGS sequence"/>
</dbReference>
<comment type="caution">
    <text evidence="2">The sequence shown here is derived from an EMBL/GenBank/DDBJ whole genome shotgun (WGS) entry which is preliminary data.</text>
</comment>
<evidence type="ECO:0000313" key="3">
    <source>
        <dbReference type="Proteomes" id="UP000771749"/>
    </source>
</evidence>
<protein>
    <submittedName>
        <fullName evidence="2">DUF177 domain-containing protein</fullName>
    </submittedName>
</protein>
<name>A0A940IGV0_9BACT</name>